<comment type="caution">
    <text evidence="1">The sequence shown here is derived from an EMBL/GenBank/DDBJ whole genome shotgun (WGS) entry which is preliminary data.</text>
</comment>
<organism evidence="1 2">
    <name type="scientific">Paenibacillus baimaensis</name>
    <dbReference type="NCBI Taxonomy" id="2982185"/>
    <lineage>
        <taxon>Bacteria</taxon>
        <taxon>Bacillati</taxon>
        <taxon>Bacillota</taxon>
        <taxon>Bacilli</taxon>
        <taxon>Bacillales</taxon>
        <taxon>Paenibacillaceae</taxon>
        <taxon>Paenibacillus</taxon>
    </lineage>
</organism>
<gene>
    <name evidence="1" type="ORF">OB236_38100</name>
</gene>
<name>A0ABT2UTI4_9BACL</name>
<sequence>MAYQPKVIKAEIVSNNPKNGLFEVVVNLKDRTSCRLIYEKKADNATPFASHINRLLNEPCPICRKDFLCDCMTKYKEDISEQALELVGTP</sequence>
<evidence type="ECO:0000313" key="2">
    <source>
        <dbReference type="Proteomes" id="UP001652445"/>
    </source>
</evidence>
<dbReference type="Proteomes" id="UP001652445">
    <property type="component" value="Unassembled WGS sequence"/>
</dbReference>
<protein>
    <submittedName>
        <fullName evidence="1">Uncharacterized protein</fullName>
    </submittedName>
</protein>
<keyword evidence="2" id="KW-1185">Reference proteome</keyword>
<evidence type="ECO:0000313" key="1">
    <source>
        <dbReference type="EMBL" id="MCU6797954.1"/>
    </source>
</evidence>
<dbReference type="EMBL" id="JAOQIO010000124">
    <property type="protein sequence ID" value="MCU6797954.1"/>
    <property type="molecule type" value="Genomic_DNA"/>
</dbReference>
<reference evidence="1 2" key="1">
    <citation type="submission" date="2022-09" db="EMBL/GenBank/DDBJ databases">
        <authorList>
            <person name="Han X.L."/>
            <person name="Wang Q."/>
            <person name="Lu T."/>
        </authorList>
    </citation>
    <scope>NUCLEOTIDE SEQUENCE [LARGE SCALE GENOMIC DNA]</scope>
    <source>
        <strain evidence="1 2">WQ 127069</strain>
    </source>
</reference>
<dbReference type="RefSeq" id="WP_076228572.1">
    <property type="nucleotide sequence ID" value="NZ_JAOQIO010000124.1"/>
</dbReference>
<proteinExistence type="predicted"/>
<accession>A0ABT2UTI4</accession>